<reference evidence="4" key="1">
    <citation type="submission" date="2022-12" db="EMBL/GenBank/DDBJ databases">
        <title>Chromosome-level genome assembly of the bean flower thrips Megalurothrips usitatus.</title>
        <authorList>
            <person name="Ma L."/>
            <person name="Liu Q."/>
            <person name="Li H."/>
            <person name="Cai W."/>
        </authorList>
    </citation>
    <scope>NUCLEOTIDE SEQUENCE</scope>
    <source>
        <strain evidence="4">Cailab_2022a</strain>
    </source>
</reference>
<dbReference type="PANTHER" id="PTHR39942">
    <property type="entry name" value="BCDNA.LD26519-RELATED"/>
    <property type="match status" value="1"/>
</dbReference>
<feature type="binding site" evidence="1">
    <location>
        <position position="63"/>
    </location>
    <ligand>
        <name>Zn(2+)</name>
        <dbReference type="ChEBI" id="CHEBI:29105"/>
    </ligand>
</feature>
<name>A0AAV7XWR8_9NEOP</name>
<evidence type="ECO:0000313" key="5">
    <source>
        <dbReference type="Proteomes" id="UP001075354"/>
    </source>
</evidence>
<feature type="binding site" evidence="1">
    <location>
        <position position="60"/>
    </location>
    <ligand>
        <name>Zn(2+)</name>
        <dbReference type="ChEBI" id="CHEBI:29105"/>
    </ligand>
</feature>
<dbReference type="Proteomes" id="UP001075354">
    <property type="component" value="Chromosome 4"/>
</dbReference>
<feature type="region of interest" description="Disordered" evidence="2">
    <location>
        <begin position="88"/>
        <end position="156"/>
    </location>
</feature>
<gene>
    <name evidence="4" type="ORF">ONE63_006735</name>
</gene>
<dbReference type="Pfam" id="PF07776">
    <property type="entry name" value="zf-AD"/>
    <property type="match status" value="1"/>
</dbReference>
<comment type="caution">
    <text evidence="4">The sequence shown here is derived from an EMBL/GenBank/DDBJ whole genome shotgun (WGS) entry which is preliminary data.</text>
</comment>
<dbReference type="InterPro" id="IPR012934">
    <property type="entry name" value="Znf_AD"/>
</dbReference>
<keyword evidence="1" id="KW-0479">Metal-binding</keyword>
<accession>A0AAV7XWR8</accession>
<dbReference type="AlphaFoldDB" id="A0AAV7XWR8"/>
<proteinExistence type="predicted"/>
<dbReference type="GO" id="GO:0008270">
    <property type="term" value="F:zinc ion binding"/>
    <property type="evidence" value="ECO:0007669"/>
    <property type="project" value="UniProtKB-UniRule"/>
</dbReference>
<dbReference type="EMBL" id="JAPTSV010000004">
    <property type="protein sequence ID" value="KAJ1528313.1"/>
    <property type="molecule type" value="Genomic_DNA"/>
</dbReference>
<feature type="binding site" evidence="1">
    <location>
        <position position="17"/>
    </location>
    <ligand>
        <name>Zn(2+)</name>
        <dbReference type="ChEBI" id="CHEBI:29105"/>
    </ligand>
</feature>
<keyword evidence="1" id="KW-0863">Zinc-finger</keyword>
<sequence>MGSDDKAVITGFICRLCSRMNRFVVHIYGDEGVQMQLAQKINVYLPITVNPNDPLPKTVCISCIDSLEAQHELMEQFKWARQRVQRVAKSGATEDCGRHHSPRPPEGGRNPHVGPVSGRHSSSTANSSLSNNESADNNSSDSANSSAGQGLNSSIS</sequence>
<evidence type="ECO:0000256" key="2">
    <source>
        <dbReference type="SAM" id="MobiDB-lite"/>
    </source>
</evidence>
<evidence type="ECO:0000259" key="3">
    <source>
        <dbReference type="PROSITE" id="PS51915"/>
    </source>
</evidence>
<dbReference type="SUPFAM" id="SSF57716">
    <property type="entry name" value="Glucocorticoid receptor-like (DNA-binding domain)"/>
    <property type="match status" value="1"/>
</dbReference>
<keyword evidence="1" id="KW-0862">Zinc</keyword>
<evidence type="ECO:0000256" key="1">
    <source>
        <dbReference type="PROSITE-ProRule" id="PRU01263"/>
    </source>
</evidence>
<keyword evidence="5" id="KW-1185">Reference proteome</keyword>
<dbReference type="PROSITE" id="PS51915">
    <property type="entry name" value="ZAD"/>
    <property type="match status" value="1"/>
</dbReference>
<dbReference type="Gene3D" id="3.40.1800.20">
    <property type="match status" value="1"/>
</dbReference>
<dbReference type="GO" id="GO:0005634">
    <property type="term" value="C:nucleus"/>
    <property type="evidence" value="ECO:0007669"/>
    <property type="project" value="InterPro"/>
</dbReference>
<organism evidence="4 5">
    <name type="scientific">Megalurothrips usitatus</name>
    <name type="common">bean blossom thrips</name>
    <dbReference type="NCBI Taxonomy" id="439358"/>
    <lineage>
        <taxon>Eukaryota</taxon>
        <taxon>Metazoa</taxon>
        <taxon>Ecdysozoa</taxon>
        <taxon>Arthropoda</taxon>
        <taxon>Hexapoda</taxon>
        <taxon>Insecta</taxon>
        <taxon>Pterygota</taxon>
        <taxon>Neoptera</taxon>
        <taxon>Paraneoptera</taxon>
        <taxon>Thysanoptera</taxon>
        <taxon>Terebrantia</taxon>
        <taxon>Thripoidea</taxon>
        <taxon>Thripidae</taxon>
        <taxon>Megalurothrips</taxon>
    </lineage>
</organism>
<dbReference type="PANTHER" id="PTHR39942:SF1">
    <property type="entry name" value="BCDNA.LD26519-RELATED"/>
    <property type="match status" value="1"/>
</dbReference>
<feature type="binding site" evidence="1">
    <location>
        <position position="14"/>
    </location>
    <ligand>
        <name>Zn(2+)</name>
        <dbReference type="ChEBI" id="CHEBI:29105"/>
    </ligand>
</feature>
<evidence type="ECO:0000313" key="4">
    <source>
        <dbReference type="EMBL" id="KAJ1528313.1"/>
    </source>
</evidence>
<feature type="domain" description="ZAD" evidence="3">
    <location>
        <begin position="12"/>
        <end position="87"/>
    </location>
</feature>
<feature type="compositionally biased region" description="Low complexity" evidence="2">
    <location>
        <begin position="121"/>
        <end position="147"/>
    </location>
</feature>
<protein>
    <recommendedName>
        <fullName evidence="3">ZAD domain-containing protein</fullName>
    </recommendedName>
</protein>